<dbReference type="Pfam" id="PF13302">
    <property type="entry name" value="Acetyltransf_3"/>
    <property type="match status" value="1"/>
</dbReference>
<dbReference type="Gene3D" id="3.40.630.30">
    <property type="match status" value="1"/>
</dbReference>
<comment type="caution">
    <text evidence="2">The sequence shown here is derived from an EMBL/GenBank/DDBJ whole genome shotgun (WGS) entry which is preliminary data.</text>
</comment>
<dbReference type="SUPFAM" id="SSF55729">
    <property type="entry name" value="Acyl-CoA N-acyltransferases (Nat)"/>
    <property type="match status" value="1"/>
</dbReference>
<dbReference type="Proteomes" id="UP001519308">
    <property type="component" value="Unassembled WGS sequence"/>
</dbReference>
<dbReference type="EMBL" id="JAGGLL010000019">
    <property type="protein sequence ID" value="MBP2022737.1"/>
    <property type="molecule type" value="Genomic_DNA"/>
</dbReference>
<organism evidence="2 3">
    <name type="scientific">Clostridium punense</name>
    <dbReference type="NCBI Taxonomy" id="1054297"/>
    <lineage>
        <taxon>Bacteria</taxon>
        <taxon>Bacillati</taxon>
        <taxon>Bacillota</taxon>
        <taxon>Clostridia</taxon>
        <taxon>Eubacteriales</taxon>
        <taxon>Clostridiaceae</taxon>
        <taxon>Clostridium</taxon>
    </lineage>
</organism>
<dbReference type="RefSeq" id="WP_021283677.1">
    <property type="nucleotide sequence ID" value="NZ_JAGGLL010000019.1"/>
</dbReference>
<feature type="domain" description="N-acetyltransferase" evidence="1">
    <location>
        <begin position="1"/>
        <end position="132"/>
    </location>
</feature>
<dbReference type="EC" id="2.3.1.267" evidence="2"/>
<evidence type="ECO:0000259" key="1">
    <source>
        <dbReference type="PROSITE" id="PS51186"/>
    </source>
</evidence>
<dbReference type="PANTHER" id="PTHR43792:SF9">
    <property type="entry name" value="RIBOSOMAL-PROTEIN-ALANINE ACETYLTRANSFERASE"/>
    <property type="match status" value="1"/>
</dbReference>
<reference evidence="2 3" key="1">
    <citation type="submission" date="2021-03" db="EMBL/GenBank/DDBJ databases">
        <title>Genomic Encyclopedia of Type Strains, Phase IV (KMG-IV): sequencing the most valuable type-strain genomes for metagenomic binning, comparative biology and taxonomic classification.</title>
        <authorList>
            <person name="Goeker M."/>
        </authorList>
    </citation>
    <scope>NUCLEOTIDE SEQUENCE [LARGE SCALE GENOMIC DNA]</scope>
    <source>
        <strain evidence="2 3">DSM 28650</strain>
    </source>
</reference>
<accession>A0ABS4K4M5</accession>
<protein>
    <submittedName>
        <fullName evidence="2">Ribosomal-protein-alanine N-acetyltransferase</fullName>
        <ecNumber evidence="2">2.3.1.267</ecNumber>
    </submittedName>
</protein>
<dbReference type="PANTHER" id="PTHR43792">
    <property type="entry name" value="GNAT FAMILY, PUTATIVE (AFU_ORTHOLOGUE AFUA_3G00765)-RELATED-RELATED"/>
    <property type="match status" value="1"/>
</dbReference>
<keyword evidence="2" id="KW-0012">Acyltransferase</keyword>
<keyword evidence="2" id="KW-0808">Transferase</keyword>
<proteinExistence type="predicted"/>
<evidence type="ECO:0000313" key="3">
    <source>
        <dbReference type="Proteomes" id="UP001519308"/>
    </source>
</evidence>
<dbReference type="PROSITE" id="PS51186">
    <property type="entry name" value="GNAT"/>
    <property type="match status" value="1"/>
</dbReference>
<evidence type="ECO:0000313" key="2">
    <source>
        <dbReference type="EMBL" id="MBP2022737.1"/>
    </source>
</evidence>
<sequence>MTDISGADEIIEFYLEPEPRLQHRWIIIRKSDGVKMGTSGFHCWNTSNSTVDVGYDLKEQFWGNGYMQEAIKEIVGFAKDKMKIEVIGASIYIENKRSVKLAESLGFTRSGYSTELFRGKEYQHYRYCLSFNK</sequence>
<name>A0ABS4K4M5_9CLOT</name>
<gene>
    <name evidence="2" type="ORF">J2Z44_002560</name>
</gene>
<dbReference type="InterPro" id="IPR016181">
    <property type="entry name" value="Acyl_CoA_acyltransferase"/>
</dbReference>
<dbReference type="GO" id="GO:0008999">
    <property type="term" value="F:protein-N-terminal-alanine acetyltransferase activity"/>
    <property type="evidence" value="ECO:0007669"/>
    <property type="project" value="UniProtKB-EC"/>
</dbReference>
<dbReference type="InterPro" id="IPR000182">
    <property type="entry name" value="GNAT_dom"/>
</dbReference>
<dbReference type="InterPro" id="IPR051531">
    <property type="entry name" value="N-acetyltransferase"/>
</dbReference>
<keyword evidence="3" id="KW-1185">Reference proteome</keyword>